<feature type="region of interest" description="Disordered" evidence="2">
    <location>
        <begin position="1"/>
        <end position="36"/>
    </location>
</feature>
<dbReference type="GO" id="GO:0048487">
    <property type="term" value="F:beta-tubulin binding"/>
    <property type="evidence" value="ECO:0007669"/>
    <property type="project" value="InterPro"/>
</dbReference>
<dbReference type="GO" id="GO:0007021">
    <property type="term" value="P:tubulin complex assembly"/>
    <property type="evidence" value="ECO:0007669"/>
    <property type="project" value="InterPro"/>
</dbReference>
<dbReference type="PROSITE" id="PS50006">
    <property type="entry name" value="FHA_DOMAIN"/>
    <property type="match status" value="1"/>
</dbReference>
<dbReference type="InterPro" id="IPR001005">
    <property type="entry name" value="SANT/Myb"/>
</dbReference>
<reference evidence="4" key="1">
    <citation type="submission" date="2023-12" db="EMBL/GenBank/DDBJ databases">
        <title>Genome assembly of Anisodus tanguticus.</title>
        <authorList>
            <person name="Wang Y.-J."/>
        </authorList>
    </citation>
    <scope>NUCLEOTIDE SEQUENCE</scope>
    <source>
        <strain evidence="4">KB-2021</strain>
        <tissue evidence="4">Leaf</tissue>
    </source>
</reference>
<dbReference type="InterPro" id="IPR033162">
    <property type="entry name" value="TBCD"/>
</dbReference>
<dbReference type="Gene3D" id="1.25.10.10">
    <property type="entry name" value="Leucine-rich Repeat Variant"/>
    <property type="match status" value="1"/>
</dbReference>
<dbReference type="SUPFAM" id="SSF48371">
    <property type="entry name" value="ARM repeat"/>
    <property type="match status" value="1"/>
</dbReference>
<gene>
    <name evidence="4" type="ORF">RND71_043416</name>
</gene>
<dbReference type="InterPro" id="IPR058033">
    <property type="entry name" value="ARM_TBCD_2nd"/>
</dbReference>
<feature type="coiled-coil region" evidence="1">
    <location>
        <begin position="337"/>
        <end position="364"/>
    </location>
</feature>
<feature type="compositionally biased region" description="Polar residues" evidence="2">
    <location>
        <begin position="1"/>
        <end position="20"/>
    </location>
</feature>
<dbReference type="GO" id="GO:0005096">
    <property type="term" value="F:GTPase activator activity"/>
    <property type="evidence" value="ECO:0007669"/>
    <property type="project" value="InterPro"/>
</dbReference>
<dbReference type="PANTHER" id="PTHR12658:SF0">
    <property type="entry name" value="TUBULIN-SPECIFIC CHAPERONE D"/>
    <property type="match status" value="1"/>
</dbReference>
<dbReference type="GO" id="GO:0007023">
    <property type="term" value="P:post-chaperonin tubulin folding pathway"/>
    <property type="evidence" value="ECO:0007669"/>
    <property type="project" value="InterPro"/>
</dbReference>
<dbReference type="InterPro" id="IPR000253">
    <property type="entry name" value="FHA_dom"/>
</dbReference>
<dbReference type="Pfam" id="PF13325">
    <property type="entry name" value="MCRS_N"/>
    <property type="match status" value="1"/>
</dbReference>
<protein>
    <recommendedName>
        <fullName evidence="3">FHA domain-containing protein</fullName>
    </recommendedName>
</protein>
<dbReference type="CDD" id="cd00167">
    <property type="entry name" value="SANT"/>
    <property type="match status" value="1"/>
</dbReference>
<proteinExistence type="predicted"/>
<keyword evidence="1" id="KW-0175">Coiled coil</keyword>
<evidence type="ECO:0000256" key="2">
    <source>
        <dbReference type="SAM" id="MobiDB-lite"/>
    </source>
</evidence>
<evidence type="ECO:0000259" key="3">
    <source>
        <dbReference type="PROSITE" id="PS50006"/>
    </source>
</evidence>
<name>A0AAE1QNR2_9SOLA</name>
<accession>A0AAE1QNR2</accession>
<dbReference type="GO" id="GO:0000226">
    <property type="term" value="P:microtubule cytoskeleton organization"/>
    <property type="evidence" value="ECO:0007669"/>
    <property type="project" value="TreeGrafter"/>
</dbReference>
<keyword evidence="5" id="KW-1185">Reference proteome</keyword>
<evidence type="ECO:0000313" key="5">
    <source>
        <dbReference type="Proteomes" id="UP001291623"/>
    </source>
</evidence>
<feature type="domain" description="FHA" evidence="3">
    <location>
        <begin position="398"/>
        <end position="455"/>
    </location>
</feature>
<evidence type="ECO:0000256" key="1">
    <source>
        <dbReference type="SAM" id="Coils"/>
    </source>
</evidence>
<dbReference type="PANTHER" id="PTHR12658">
    <property type="entry name" value="BETA-TUBULIN COFACTOR D"/>
    <property type="match status" value="1"/>
</dbReference>
<dbReference type="AlphaFoldDB" id="A0AAE1QNR2"/>
<dbReference type="InterPro" id="IPR008984">
    <property type="entry name" value="SMAD_FHA_dom_sf"/>
</dbReference>
<dbReference type="InterPro" id="IPR016024">
    <property type="entry name" value="ARM-type_fold"/>
</dbReference>
<dbReference type="Proteomes" id="UP001291623">
    <property type="component" value="Unassembled WGS sequence"/>
</dbReference>
<sequence>MSTEGTPVSQYKQQQNILDDSSSQRRSSSRSIKRKKFDDELVESSIILPKGQRGKNVTGQILPLTNNLNNPNNKEFLPTSTSKILGSPSDKNFQNINSSLPQNVNIVESSPLPSSTINRPIAESTVQKKPKPITTTTKRRRYRNAHNNAVKDLGRWKPQDDLALVVGVQQLNDLESVYRAVKFSCKFTLKEIENRWFGLLYDPTIAKIGVAAMRQLHPDIVSQLHANAPYNEEEENLLKNIPSNSHPHSEIFNDLLQNNISIFLPFRTPKELKTHWLLMKHFHLLNDQSVKSIYKNEDVLSFSDAEEQIENELQSIINTNVPQSPVNISYKHEDLISQELALNNRKTKREIRQLENEIPKWQVLVDSITGVAPSDFDNETLAVLRGRLVRYLMRSREITLGRCTKDSIVDVDLSLEGPSSKISRKQALIKLNSNGDFLITNTVSKDGISENDEVMEESFLELDDDKLEELTSFVSFFLDSLKHKNMEVRYSASKGLGRITERLTKDFAEDVFENILDLFSQYEEESTLHGACLSIAELARRGLILPDKLPDLIPLISKALIYEELKGNFTTGKIVRDAACYICWAFARAFDPNIIRPFVDSLATTLIIVAVYDKEVMIRRAAAAAFQENVGRQGTFPNGIDIVTTVNKIVQRQKQEYLHNKVVYVLSLDEDLNVLLLNILTLVSFLGQVKNDLLDYV</sequence>
<dbReference type="InterPro" id="IPR025999">
    <property type="entry name" value="MCRS_N"/>
</dbReference>
<organism evidence="4 5">
    <name type="scientific">Anisodus tanguticus</name>
    <dbReference type="NCBI Taxonomy" id="243964"/>
    <lineage>
        <taxon>Eukaryota</taxon>
        <taxon>Viridiplantae</taxon>
        <taxon>Streptophyta</taxon>
        <taxon>Embryophyta</taxon>
        <taxon>Tracheophyta</taxon>
        <taxon>Spermatophyta</taxon>
        <taxon>Magnoliopsida</taxon>
        <taxon>eudicotyledons</taxon>
        <taxon>Gunneridae</taxon>
        <taxon>Pentapetalae</taxon>
        <taxon>asterids</taxon>
        <taxon>lamiids</taxon>
        <taxon>Solanales</taxon>
        <taxon>Solanaceae</taxon>
        <taxon>Solanoideae</taxon>
        <taxon>Hyoscyameae</taxon>
        <taxon>Anisodus</taxon>
    </lineage>
</organism>
<dbReference type="Pfam" id="PF25767">
    <property type="entry name" value="ARM_TBCD_2nd"/>
    <property type="match status" value="1"/>
</dbReference>
<comment type="caution">
    <text evidence="4">The sequence shown here is derived from an EMBL/GenBank/DDBJ whole genome shotgun (WGS) entry which is preliminary data.</text>
</comment>
<dbReference type="InterPro" id="IPR011989">
    <property type="entry name" value="ARM-like"/>
</dbReference>
<dbReference type="SUPFAM" id="SSF49879">
    <property type="entry name" value="SMAD/FHA domain"/>
    <property type="match status" value="1"/>
</dbReference>
<dbReference type="EMBL" id="JAVYJV010000071">
    <property type="protein sequence ID" value="KAK4336966.1"/>
    <property type="molecule type" value="Genomic_DNA"/>
</dbReference>
<evidence type="ECO:0000313" key="4">
    <source>
        <dbReference type="EMBL" id="KAK4336966.1"/>
    </source>
</evidence>